<name>A0AC35FG94_9BILA</name>
<dbReference type="Proteomes" id="UP000887580">
    <property type="component" value="Unplaced"/>
</dbReference>
<evidence type="ECO:0000313" key="2">
    <source>
        <dbReference type="WBParaSite" id="PS1159_v2.g17169.t1"/>
    </source>
</evidence>
<protein>
    <submittedName>
        <fullName evidence="2">Pyrroline-5-carboxylate reductase</fullName>
    </submittedName>
</protein>
<reference evidence="2" key="1">
    <citation type="submission" date="2022-11" db="UniProtKB">
        <authorList>
            <consortium name="WormBaseParasite"/>
        </authorList>
    </citation>
    <scope>IDENTIFICATION</scope>
</reference>
<accession>A0AC35FG94</accession>
<dbReference type="WBParaSite" id="PS1159_v2.g17169.t1">
    <property type="protein sequence ID" value="PS1159_v2.g17169.t1"/>
    <property type="gene ID" value="PS1159_v2.g17169"/>
</dbReference>
<proteinExistence type="predicted"/>
<evidence type="ECO:0000313" key="1">
    <source>
        <dbReference type="Proteomes" id="UP000887580"/>
    </source>
</evidence>
<sequence length="311" mass="33638">MNDEGGELMDSNLLTHLDSLCSPNHRRMLVFGGGKMALAIVEGIVKAGLLLKENIFISTRTEASSQIWKNLQYRNIFTDNAILCEACWSPDPKFWIVLIAVKPQTRFTLFEQLRDDMAFDRITRSFADGQMLVVSVLAGVDVATIRKEYSEHLFYNGPILRVCPNVACAIGSGITLVCSDSLTPRKFIDIGIELFQSVGIVKELPEGQFDAAAAVAGSGPAFIFLVIEALTDGGVAAGLPRELAIELASNMVKGSADLVISTGNEPAKLRGDVCSPAGTTICGIRKLEEGKVRSSFIEAIILTAARSKELR</sequence>
<organism evidence="1 2">
    <name type="scientific">Panagrolaimus sp. PS1159</name>
    <dbReference type="NCBI Taxonomy" id="55785"/>
    <lineage>
        <taxon>Eukaryota</taxon>
        <taxon>Metazoa</taxon>
        <taxon>Ecdysozoa</taxon>
        <taxon>Nematoda</taxon>
        <taxon>Chromadorea</taxon>
        <taxon>Rhabditida</taxon>
        <taxon>Tylenchina</taxon>
        <taxon>Panagrolaimomorpha</taxon>
        <taxon>Panagrolaimoidea</taxon>
        <taxon>Panagrolaimidae</taxon>
        <taxon>Panagrolaimus</taxon>
    </lineage>
</organism>